<dbReference type="FunFam" id="1.10.10.10:FF:000001">
    <property type="entry name" value="LysR family transcriptional regulator"/>
    <property type="match status" value="1"/>
</dbReference>
<dbReference type="InterPro" id="IPR036388">
    <property type="entry name" value="WH-like_DNA-bd_sf"/>
</dbReference>
<dbReference type="RefSeq" id="WP_109339899.1">
    <property type="nucleotide sequence ID" value="NZ_CP029347.1"/>
</dbReference>
<evidence type="ECO:0000313" key="7">
    <source>
        <dbReference type="Proteomes" id="UP000245728"/>
    </source>
</evidence>
<keyword evidence="2" id="KW-0805">Transcription regulation</keyword>
<dbReference type="Pfam" id="PF03466">
    <property type="entry name" value="LysR_substrate"/>
    <property type="match status" value="1"/>
</dbReference>
<dbReference type="GO" id="GO:0003700">
    <property type="term" value="F:DNA-binding transcription factor activity"/>
    <property type="evidence" value="ECO:0007669"/>
    <property type="project" value="InterPro"/>
</dbReference>
<dbReference type="AlphaFoldDB" id="A0A2S2E3U9"/>
<evidence type="ECO:0000256" key="1">
    <source>
        <dbReference type="ARBA" id="ARBA00009437"/>
    </source>
</evidence>
<evidence type="ECO:0000313" key="6">
    <source>
        <dbReference type="EMBL" id="AWL12313.1"/>
    </source>
</evidence>
<dbReference type="Proteomes" id="UP000245728">
    <property type="component" value="Chromosome"/>
</dbReference>
<dbReference type="Pfam" id="PF00126">
    <property type="entry name" value="HTH_1"/>
    <property type="match status" value="1"/>
</dbReference>
<dbReference type="InterPro" id="IPR000847">
    <property type="entry name" value="LysR_HTH_N"/>
</dbReference>
<comment type="similarity">
    <text evidence="1">Belongs to the LysR transcriptional regulatory family.</text>
</comment>
<dbReference type="InterPro" id="IPR005119">
    <property type="entry name" value="LysR_subst-bd"/>
</dbReference>
<reference evidence="6 7" key="1">
    <citation type="submission" date="2018-05" db="EMBL/GenBank/DDBJ databases">
        <title>Salinimonas sp. HMF8227 Genome sequencing and assembly.</title>
        <authorList>
            <person name="Kang H."/>
            <person name="Kang J."/>
            <person name="Cha I."/>
            <person name="Kim H."/>
            <person name="Joh K."/>
        </authorList>
    </citation>
    <scope>NUCLEOTIDE SEQUENCE [LARGE SCALE GENOMIC DNA]</scope>
    <source>
        <strain evidence="6 7">HMF8227</strain>
    </source>
</reference>
<organism evidence="6 7">
    <name type="scientific">Saliniradius amylolyticus</name>
    <dbReference type="NCBI Taxonomy" id="2183582"/>
    <lineage>
        <taxon>Bacteria</taxon>
        <taxon>Pseudomonadati</taxon>
        <taxon>Pseudomonadota</taxon>
        <taxon>Gammaproteobacteria</taxon>
        <taxon>Alteromonadales</taxon>
        <taxon>Alteromonadaceae</taxon>
        <taxon>Saliniradius</taxon>
    </lineage>
</organism>
<dbReference type="SUPFAM" id="SSF46785">
    <property type="entry name" value="Winged helix' DNA-binding domain"/>
    <property type="match status" value="1"/>
</dbReference>
<dbReference type="InterPro" id="IPR058163">
    <property type="entry name" value="LysR-type_TF_proteobact-type"/>
</dbReference>
<dbReference type="Gene3D" id="1.10.10.10">
    <property type="entry name" value="Winged helix-like DNA-binding domain superfamily/Winged helix DNA-binding domain"/>
    <property type="match status" value="1"/>
</dbReference>
<dbReference type="SUPFAM" id="SSF53850">
    <property type="entry name" value="Periplasmic binding protein-like II"/>
    <property type="match status" value="1"/>
</dbReference>
<protein>
    <submittedName>
        <fullName evidence="6">HTH-type transcriptional activator AmpR</fullName>
    </submittedName>
</protein>
<dbReference type="EMBL" id="CP029347">
    <property type="protein sequence ID" value="AWL12313.1"/>
    <property type="molecule type" value="Genomic_DNA"/>
</dbReference>
<dbReference type="PANTHER" id="PTHR30537">
    <property type="entry name" value="HTH-TYPE TRANSCRIPTIONAL REGULATOR"/>
    <property type="match status" value="1"/>
</dbReference>
<keyword evidence="3" id="KW-0238">DNA-binding</keyword>
<dbReference type="InterPro" id="IPR036390">
    <property type="entry name" value="WH_DNA-bd_sf"/>
</dbReference>
<dbReference type="GO" id="GO:0043565">
    <property type="term" value="F:sequence-specific DNA binding"/>
    <property type="evidence" value="ECO:0007669"/>
    <property type="project" value="TreeGrafter"/>
</dbReference>
<name>A0A2S2E3U9_9ALTE</name>
<keyword evidence="7" id="KW-1185">Reference proteome</keyword>
<evidence type="ECO:0000256" key="4">
    <source>
        <dbReference type="ARBA" id="ARBA00023163"/>
    </source>
</evidence>
<evidence type="ECO:0000256" key="2">
    <source>
        <dbReference type="ARBA" id="ARBA00023015"/>
    </source>
</evidence>
<evidence type="ECO:0000259" key="5">
    <source>
        <dbReference type="PROSITE" id="PS50931"/>
    </source>
</evidence>
<gene>
    <name evidence="6" type="ORF">HMF8227_01840</name>
</gene>
<dbReference type="PRINTS" id="PR00039">
    <property type="entry name" value="HTHLYSR"/>
</dbReference>
<sequence length="292" mass="33103">MHTPIRGLRSFCVAARTLSFKKAAEQLYLTPSAVSHQIKQLEMQLGLSLFHRQTRSIALTPAGKNFYEAVAPLIEDLSNMINQFSQQQQNQQISIALPEFFASELLMPKLSQWTQAHPEINLQVNTVRTRSENASHTDLSVVLSQHQPTEGIARALFALSYLPVANRELLKTWQRDNYQCLNQVPLILHRARPWAWHQWAEKVGIDDFAPSQILQIDSMFGVARAAQQGMGIALIPLPISQSWLDDGGLHMMFSQQLPTRDKYYLVQHEATVANSALKSFAEWIVKTFSHMS</sequence>
<dbReference type="Gene3D" id="3.40.190.10">
    <property type="entry name" value="Periplasmic binding protein-like II"/>
    <property type="match status" value="2"/>
</dbReference>
<accession>A0A2S2E3U9</accession>
<dbReference type="PROSITE" id="PS50931">
    <property type="entry name" value="HTH_LYSR"/>
    <property type="match status" value="1"/>
</dbReference>
<evidence type="ECO:0000256" key="3">
    <source>
        <dbReference type="ARBA" id="ARBA00023125"/>
    </source>
</evidence>
<dbReference type="GO" id="GO:0006351">
    <property type="term" value="P:DNA-templated transcription"/>
    <property type="evidence" value="ECO:0007669"/>
    <property type="project" value="TreeGrafter"/>
</dbReference>
<proteinExistence type="inferred from homology"/>
<keyword evidence="4" id="KW-0804">Transcription</keyword>
<dbReference type="PANTHER" id="PTHR30537:SF74">
    <property type="entry name" value="HTH-TYPE TRANSCRIPTIONAL REGULATOR TRPI"/>
    <property type="match status" value="1"/>
</dbReference>
<dbReference type="OrthoDB" id="5723059at2"/>
<feature type="domain" description="HTH lysR-type" evidence="5">
    <location>
        <begin position="3"/>
        <end position="60"/>
    </location>
</feature>
<dbReference type="KEGG" id="salh:HMF8227_01840"/>